<accession>A0A8H8SZZ4</accession>
<protein>
    <submittedName>
        <fullName evidence="2">Retrotransposon-derived protein PEG10</fullName>
    </submittedName>
</protein>
<dbReference type="AlphaFoldDB" id="A0A8H8SZZ4"/>
<name>A0A8H8SZZ4_9AGAM</name>
<dbReference type="GeneID" id="67030233"/>
<feature type="compositionally biased region" description="Polar residues" evidence="1">
    <location>
        <begin position="62"/>
        <end position="86"/>
    </location>
</feature>
<proteinExistence type="predicted"/>
<dbReference type="Proteomes" id="UP000650533">
    <property type="component" value="Chromosome 9"/>
</dbReference>
<dbReference type="EMBL" id="CP059666">
    <property type="protein sequence ID" value="QRW22918.1"/>
    <property type="molecule type" value="Genomic_DNA"/>
</dbReference>
<organism evidence="2 3">
    <name type="scientific">Rhizoctonia solani</name>
    <dbReference type="NCBI Taxonomy" id="456999"/>
    <lineage>
        <taxon>Eukaryota</taxon>
        <taxon>Fungi</taxon>
        <taxon>Dikarya</taxon>
        <taxon>Basidiomycota</taxon>
        <taxon>Agaricomycotina</taxon>
        <taxon>Agaricomycetes</taxon>
        <taxon>Cantharellales</taxon>
        <taxon>Ceratobasidiaceae</taxon>
        <taxon>Rhizoctonia</taxon>
    </lineage>
</organism>
<evidence type="ECO:0000256" key="1">
    <source>
        <dbReference type="SAM" id="MobiDB-lite"/>
    </source>
</evidence>
<dbReference type="RefSeq" id="XP_043183155.1">
    <property type="nucleotide sequence ID" value="XM_043327770.1"/>
</dbReference>
<dbReference type="KEGG" id="rsx:RhiXN_07954"/>
<reference evidence="2" key="1">
    <citation type="submission" date="2020-05" db="EMBL/GenBank/DDBJ databases">
        <title>Evolutionary and genomic comparisons of hybrid uninucleate and nonhybrid Rhizoctonia fungi.</title>
        <authorList>
            <person name="Li C."/>
            <person name="Chen X."/>
        </authorList>
    </citation>
    <scope>NUCLEOTIDE SEQUENCE</scope>
    <source>
        <strain evidence="2">AG-1 IA</strain>
    </source>
</reference>
<feature type="region of interest" description="Disordered" evidence="1">
    <location>
        <begin position="57"/>
        <end position="86"/>
    </location>
</feature>
<sequence>MLQMELDWNDATLCSQFAHGLHWEVQKQIATRERQPQTLRELQDISLIKDNALCKERASHPPQGNKSCKTSTNPNQGTITGQQATKTSLLSSDTNYVLKEKHNHHCTEGLCVKCSKPSHKFAECCTSCKATSKEDKGESKETAKIAKDSKYQLGKE</sequence>
<feature type="compositionally biased region" description="Basic and acidic residues" evidence="1">
    <location>
        <begin position="131"/>
        <end position="156"/>
    </location>
</feature>
<evidence type="ECO:0000313" key="3">
    <source>
        <dbReference type="Proteomes" id="UP000650533"/>
    </source>
</evidence>
<gene>
    <name evidence="2" type="ORF">RhiXN_07954</name>
</gene>
<evidence type="ECO:0000313" key="2">
    <source>
        <dbReference type="EMBL" id="QRW22918.1"/>
    </source>
</evidence>
<feature type="region of interest" description="Disordered" evidence="1">
    <location>
        <begin position="129"/>
        <end position="156"/>
    </location>
</feature>